<keyword evidence="4" id="KW-1185">Reference proteome</keyword>
<dbReference type="PANTHER" id="PTHR43215">
    <property type="entry name" value="RADIAL SPOKE HEAD 1 HOMOLOG"/>
    <property type="match status" value="1"/>
</dbReference>
<accession>A0A0G4FQI0</accession>
<keyword evidence="1" id="KW-0677">Repeat</keyword>
<proteinExistence type="predicted"/>
<dbReference type="OMA" id="PADITMW"/>
<dbReference type="PhylomeDB" id="A0A0G4FQI0"/>
<dbReference type="SUPFAM" id="SSF82185">
    <property type="entry name" value="Histone H3 K4-specific methyltransferase SET7/9 N-terminal domain"/>
    <property type="match status" value="3"/>
</dbReference>
<protein>
    <submittedName>
        <fullName evidence="3">Uncharacterized protein</fullName>
    </submittedName>
</protein>
<dbReference type="GO" id="GO:0005829">
    <property type="term" value="C:cytosol"/>
    <property type="evidence" value="ECO:0007669"/>
    <property type="project" value="TreeGrafter"/>
</dbReference>
<feature type="region of interest" description="Disordered" evidence="2">
    <location>
        <begin position="1"/>
        <end position="22"/>
    </location>
</feature>
<evidence type="ECO:0000313" key="3">
    <source>
        <dbReference type="EMBL" id="CEM16693.1"/>
    </source>
</evidence>
<sequence length="378" mass="42836">MSDAAASSDTRRPGSWRRRERQQYERRIAELEAERDTYKRERDAALEELRELRTRLAQDDHKTLREVAHQGRLYRGTMVDDLPHGSGVLYAMDGETKIYEGEWQDGTRHGQGKEFTDDKMTYKGAWADGEKVGDGEATGMQWERCCSYYGKTIDGKPHGEGELLQGESVIYRGRWKDGKRNGKGDEFVDGRLIYTGTWFCGKRTGRGAEFSQGGELIYEGSWHNGERTYRREGKVGGMELKGDQGELLGYYSGAIYYGRPHGEGELRDGGDNRVVYKGGWRNGMRHGHGKAYYHWNGPVLWFRGEWRHDRIHSGALFPDGNWSGEREQDGMPVFPADITMWQGGEAMTDINVPGSGWTVAELLRDRGVSVYLPVGALG</sequence>
<dbReference type="OrthoDB" id="287158at2759"/>
<dbReference type="Gene3D" id="2.20.110.10">
    <property type="entry name" value="Histone H3 K4-specific methyltransferase SET7/9 N-terminal domain"/>
    <property type="match status" value="2"/>
</dbReference>
<dbReference type="InterPro" id="IPR003409">
    <property type="entry name" value="MORN"/>
</dbReference>
<dbReference type="VEuPathDB" id="CryptoDB:Vbra_513"/>
<evidence type="ECO:0000256" key="1">
    <source>
        <dbReference type="ARBA" id="ARBA00022737"/>
    </source>
</evidence>
<organism evidence="3 4">
    <name type="scientific">Vitrella brassicaformis (strain CCMP3155)</name>
    <dbReference type="NCBI Taxonomy" id="1169540"/>
    <lineage>
        <taxon>Eukaryota</taxon>
        <taxon>Sar</taxon>
        <taxon>Alveolata</taxon>
        <taxon>Colpodellida</taxon>
        <taxon>Vitrellaceae</taxon>
        <taxon>Vitrella</taxon>
    </lineage>
</organism>
<dbReference type="Proteomes" id="UP000041254">
    <property type="component" value="Unassembled WGS sequence"/>
</dbReference>
<evidence type="ECO:0000256" key="2">
    <source>
        <dbReference type="SAM" id="MobiDB-lite"/>
    </source>
</evidence>
<dbReference type="InParanoid" id="A0A0G4FQI0"/>
<dbReference type="Pfam" id="PF02493">
    <property type="entry name" value="MORN"/>
    <property type="match status" value="7"/>
</dbReference>
<dbReference type="EMBL" id="CDMY01000481">
    <property type="protein sequence ID" value="CEM16693.1"/>
    <property type="molecule type" value="Genomic_DNA"/>
</dbReference>
<dbReference type="PANTHER" id="PTHR43215:SF14">
    <property type="entry name" value="RADIAL SPOKE HEAD 1 HOMOLOG"/>
    <property type="match status" value="1"/>
</dbReference>
<dbReference type="AlphaFoldDB" id="A0A0G4FQI0"/>
<name>A0A0G4FQI0_VITBC</name>
<reference evidence="3 4" key="1">
    <citation type="submission" date="2014-11" db="EMBL/GenBank/DDBJ databases">
        <authorList>
            <person name="Zhu J."/>
            <person name="Qi W."/>
            <person name="Song R."/>
        </authorList>
    </citation>
    <scope>NUCLEOTIDE SEQUENCE [LARGE SCALE GENOMIC DNA]</scope>
</reference>
<dbReference type="STRING" id="1169540.A0A0G4FQI0"/>
<evidence type="ECO:0000313" key="4">
    <source>
        <dbReference type="Proteomes" id="UP000041254"/>
    </source>
</evidence>
<gene>
    <name evidence="3" type="ORF">Vbra_513</name>
</gene>
<dbReference type="SMART" id="SM00698">
    <property type="entry name" value="MORN"/>
    <property type="match status" value="6"/>
</dbReference>